<sequence>MALGFVCVGLGVLGAFLPLLPTTPFLLVALWAFSRSSRRFHHWLYTHPRFGPRLQEWHEHGAVPVKVKVSAISAMVVSFSFLAFVARVRWPVLAAAGALMLVGATYVLSRPSRPPGP</sequence>
<dbReference type="PANTHER" id="PTHR35813:SF1">
    <property type="entry name" value="INNER MEMBRANE PROTEIN YBAN"/>
    <property type="match status" value="1"/>
</dbReference>
<evidence type="ECO:0000313" key="2">
    <source>
        <dbReference type="EMBL" id="MCY1075953.1"/>
    </source>
</evidence>
<feature type="transmembrane region" description="Helical" evidence="1">
    <location>
        <begin position="92"/>
        <end position="109"/>
    </location>
</feature>
<accession>A0ABT4A2X6</accession>
<dbReference type="PIRSF" id="PIRSF016789">
    <property type="entry name" value="DUF454"/>
    <property type="match status" value="1"/>
</dbReference>
<keyword evidence="1" id="KW-1133">Transmembrane helix</keyword>
<evidence type="ECO:0000256" key="1">
    <source>
        <dbReference type="SAM" id="Phobius"/>
    </source>
</evidence>
<gene>
    <name evidence="2" type="ORF">OV287_15875</name>
</gene>
<organism evidence="2 3">
    <name type="scientific">Archangium lansingense</name>
    <dbReference type="NCBI Taxonomy" id="2995310"/>
    <lineage>
        <taxon>Bacteria</taxon>
        <taxon>Pseudomonadati</taxon>
        <taxon>Myxococcota</taxon>
        <taxon>Myxococcia</taxon>
        <taxon>Myxococcales</taxon>
        <taxon>Cystobacterineae</taxon>
        <taxon>Archangiaceae</taxon>
        <taxon>Archangium</taxon>
    </lineage>
</organism>
<proteinExistence type="predicted"/>
<keyword evidence="1" id="KW-0472">Membrane</keyword>
<dbReference type="RefSeq" id="WP_267534864.1">
    <property type="nucleotide sequence ID" value="NZ_JAPNKA010000001.1"/>
</dbReference>
<keyword evidence="1" id="KW-0812">Transmembrane</keyword>
<dbReference type="EMBL" id="JAPNKA010000001">
    <property type="protein sequence ID" value="MCY1075953.1"/>
    <property type="molecule type" value="Genomic_DNA"/>
</dbReference>
<dbReference type="PANTHER" id="PTHR35813">
    <property type="entry name" value="INNER MEMBRANE PROTEIN YBAN"/>
    <property type="match status" value="1"/>
</dbReference>
<feature type="transmembrane region" description="Helical" evidence="1">
    <location>
        <begin position="12"/>
        <end position="33"/>
    </location>
</feature>
<name>A0ABT4A2X6_9BACT</name>
<comment type="caution">
    <text evidence="2">The sequence shown here is derived from an EMBL/GenBank/DDBJ whole genome shotgun (WGS) entry which is preliminary data.</text>
</comment>
<keyword evidence="3" id="KW-1185">Reference proteome</keyword>
<dbReference type="Proteomes" id="UP001207654">
    <property type="component" value="Unassembled WGS sequence"/>
</dbReference>
<dbReference type="InterPro" id="IPR007401">
    <property type="entry name" value="DUF454"/>
</dbReference>
<reference evidence="2 3" key="1">
    <citation type="submission" date="2022-11" db="EMBL/GenBank/DDBJ databases">
        <title>Minimal conservation of predation-associated metabolite biosynthetic gene clusters underscores biosynthetic potential of Myxococcota including descriptions for ten novel species: Archangium lansinium sp. nov., Myxococcus landrumus sp. nov., Nannocystis bai.</title>
        <authorList>
            <person name="Ahearne A."/>
            <person name="Stevens C."/>
            <person name="Phillips K."/>
        </authorList>
    </citation>
    <scope>NUCLEOTIDE SEQUENCE [LARGE SCALE GENOMIC DNA]</scope>
    <source>
        <strain evidence="2 3">MIWBW</strain>
    </source>
</reference>
<protein>
    <submittedName>
        <fullName evidence="2">YbaN family protein</fullName>
    </submittedName>
</protein>
<evidence type="ECO:0000313" key="3">
    <source>
        <dbReference type="Proteomes" id="UP001207654"/>
    </source>
</evidence>
<dbReference type="Pfam" id="PF04304">
    <property type="entry name" value="DUF454"/>
    <property type="match status" value="1"/>
</dbReference>